<dbReference type="OrthoDB" id="3665926at2"/>
<evidence type="ECO:0000256" key="2">
    <source>
        <dbReference type="ARBA" id="ARBA00022670"/>
    </source>
</evidence>
<dbReference type="GO" id="GO:0008233">
    <property type="term" value="F:peptidase activity"/>
    <property type="evidence" value="ECO:0007669"/>
    <property type="project" value="UniProtKB-KW"/>
</dbReference>
<dbReference type="PANTHER" id="PTHR45962">
    <property type="entry name" value="N-FATTY-ACYL-AMINO ACID SYNTHASE/HYDROLASE PM20D1"/>
    <property type="match status" value="1"/>
</dbReference>
<dbReference type="EMBL" id="RQVS01000006">
    <property type="protein sequence ID" value="RRJ87065.1"/>
    <property type="molecule type" value="Genomic_DNA"/>
</dbReference>
<accession>A0A3P3VW88</accession>
<dbReference type="GO" id="GO:0046872">
    <property type="term" value="F:metal ion binding"/>
    <property type="evidence" value="ECO:0007669"/>
    <property type="project" value="UniProtKB-KW"/>
</dbReference>
<dbReference type="Pfam" id="PF01546">
    <property type="entry name" value="Peptidase_M20"/>
    <property type="match status" value="1"/>
</dbReference>
<evidence type="ECO:0000256" key="3">
    <source>
        <dbReference type="ARBA" id="ARBA00022723"/>
    </source>
</evidence>
<dbReference type="Pfam" id="PF07687">
    <property type="entry name" value="M20_dimer"/>
    <property type="match status" value="1"/>
</dbReference>
<dbReference type="Proteomes" id="UP000274391">
    <property type="component" value="Unassembled WGS sequence"/>
</dbReference>
<dbReference type="Gene3D" id="3.40.630.10">
    <property type="entry name" value="Zn peptidases"/>
    <property type="match status" value="1"/>
</dbReference>
<dbReference type="InterPro" id="IPR002933">
    <property type="entry name" value="Peptidase_M20"/>
</dbReference>
<dbReference type="RefSeq" id="WP_124971756.1">
    <property type="nucleotide sequence ID" value="NZ_RQVS01000006.1"/>
</dbReference>
<dbReference type="InterPro" id="IPR011650">
    <property type="entry name" value="Peptidase_M20_dimer"/>
</dbReference>
<dbReference type="Gene3D" id="1.10.150.900">
    <property type="match status" value="1"/>
</dbReference>
<reference evidence="7 8" key="1">
    <citation type="submission" date="2018-11" db="EMBL/GenBank/DDBJ databases">
        <title>YIM 102482-1 draft genome.</title>
        <authorList>
            <person name="Li G."/>
            <person name="Jiang Y."/>
        </authorList>
    </citation>
    <scope>NUCLEOTIDE SEQUENCE [LARGE SCALE GENOMIC DNA]</scope>
    <source>
        <strain evidence="7 8">YIM 102482-1</strain>
    </source>
</reference>
<name>A0A3P3VW88_9MICO</name>
<dbReference type="SUPFAM" id="SSF55031">
    <property type="entry name" value="Bacterial exopeptidase dimerisation domain"/>
    <property type="match status" value="1"/>
</dbReference>
<dbReference type="AlphaFoldDB" id="A0A3P3VW88"/>
<protein>
    <submittedName>
        <fullName evidence="7">M20/M25/M40 family metallo-hydrolase</fullName>
    </submittedName>
</protein>
<dbReference type="GO" id="GO:0006508">
    <property type="term" value="P:proteolysis"/>
    <property type="evidence" value="ECO:0007669"/>
    <property type="project" value="UniProtKB-KW"/>
</dbReference>
<gene>
    <name evidence="7" type="ORF">EG850_06600</name>
</gene>
<evidence type="ECO:0000256" key="5">
    <source>
        <dbReference type="ARBA" id="ARBA00022833"/>
    </source>
</evidence>
<keyword evidence="2" id="KW-0645">Protease</keyword>
<dbReference type="Gene3D" id="3.30.70.360">
    <property type="match status" value="1"/>
</dbReference>
<feature type="domain" description="Peptidase M20 dimerisation" evidence="6">
    <location>
        <begin position="203"/>
        <end position="348"/>
    </location>
</feature>
<keyword evidence="8" id="KW-1185">Reference proteome</keyword>
<dbReference type="SUPFAM" id="SSF53187">
    <property type="entry name" value="Zn-dependent exopeptidases"/>
    <property type="match status" value="1"/>
</dbReference>
<keyword evidence="5" id="KW-0862">Zinc</keyword>
<keyword evidence="3" id="KW-0479">Metal-binding</keyword>
<proteinExistence type="inferred from homology"/>
<evidence type="ECO:0000259" key="6">
    <source>
        <dbReference type="Pfam" id="PF07687"/>
    </source>
</evidence>
<dbReference type="PANTHER" id="PTHR45962:SF1">
    <property type="entry name" value="N-FATTY-ACYL-AMINO ACID SYNTHASE_HYDROLASE PM20D1"/>
    <property type="match status" value="1"/>
</dbReference>
<sequence>MGNDANPATDDTAERLARMLRIPTVSADRERREHASEAHPFADFRALLRELYPLLHEHTEHEIIDPDGLVFRWRGTDASLAPVVCMAHYDVVPADDPEQWQHAPFDGTIADGFVWGRGALDDKGALCVLLDAVESLMSTGHTPPRDIVIALGGDEETSGVSGRAIAASFRERGEVPWLVLDEGGAVVDAPLPFLDTPAAMIGVAEKGIMTVRLRVRGSGGHASAPPAMSTIGRLARAIRRLERKPFPAKATTTLMVLLDTFRAQATGRGAAILGALGASAPLTARAFAKLGGEPAALVRTTVAPTMIEGGTATNVLAPEATATLNLRIAPGETVSEVMRGLRRRIRDREVALELIAGEAPTDESAIDSPQWRTISAAVEAAWPGLLAAPYVMMAATDSRHWHRFAPAVYRFAPLEMPGDLRSTIHAVDERVPVATLARGVEYWRALLISIPGAES</sequence>
<keyword evidence="4 7" id="KW-0378">Hydrolase</keyword>
<dbReference type="InterPro" id="IPR047177">
    <property type="entry name" value="Pept_M20A"/>
</dbReference>
<comment type="caution">
    <text evidence="7">The sequence shown here is derived from an EMBL/GenBank/DDBJ whole genome shotgun (WGS) entry which is preliminary data.</text>
</comment>
<evidence type="ECO:0000256" key="1">
    <source>
        <dbReference type="ARBA" id="ARBA00006247"/>
    </source>
</evidence>
<dbReference type="InterPro" id="IPR036264">
    <property type="entry name" value="Bact_exopeptidase_dim_dom"/>
</dbReference>
<comment type="similarity">
    <text evidence="1">Belongs to the peptidase M20A family.</text>
</comment>
<evidence type="ECO:0000256" key="4">
    <source>
        <dbReference type="ARBA" id="ARBA00022801"/>
    </source>
</evidence>
<organism evidence="7 8">
    <name type="scientific">Gulosibacter macacae</name>
    <dbReference type="NCBI Taxonomy" id="2488791"/>
    <lineage>
        <taxon>Bacteria</taxon>
        <taxon>Bacillati</taxon>
        <taxon>Actinomycetota</taxon>
        <taxon>Actinomycetes</taxon>
        <taxon>Micrococcales</taxon>
        <taxon>Microbacteriaceae</taxon>
        <taxon>Gulosibacter</taxon>
    </lineage>
</organism>
<evidence type="ECO:0000313" key="8">
    <source>
        <dbReference type="Proteomes" id="UP000274391"/>
    </source>
</evidence>
<evidence type="ECO:0000313" key="7">
    <source>
        <dbReference type="EMBL" id="RRJ87065.1"/>
    </source>
</evidence>